<accession>A0A4V0NFH5</accession>
<evidence type="ECO:0000256" key="3">
    <source>
        <dbReference type="ARBA" id="ARBA00023285"/>
    </source>
</evidence>
<dbReference type="SUPFAM" id="SSF55031">
    <property type="entry name" value="Bacterial exopeptidase dimerisation domain"/>
    <property type="match status" value="1"/>
</dbReference>
<dbReference type="PANTHER" id="PTHR43808">
    <property type="entry name" value="ACETYLORNITHINE DEACETYLASE"/>
    <property type="match status" value="1"/>
</dbReference>
<organism evidence="5 6">
    <name type="scientific">Sorangium cellulosum</name>
    <name type="common">Polyangium cellulosum</name>
    <dbReference type="NCBI Taxonomy" id="56"/>
    <lineage>
        <taxon>Bacteria</taxon>
        <taxon>Pseudomonadati</taxon>
        <taxon>Myxococcota</taxon>
        <taxon>Polyangia</taxon>
        <taxon>Polyangiales</taxon>
        <taxon>Polyangiaceae</taxon>
        <taxon>Sorangium</taxon>
    </lineage>
</organism>
<evidence type="ECO:0000313" key="5">
    <source>
        <dbReference type="EMBL" id="AUX29692.1"/>
    </source>
</evidence>
<evidence type="ECO:0000313" key="6">
    <source>
        <dbReference type="Proteomes" id="UP000295497"/>
    </source>
</evidence>
<dbReference type="Pfam" id="PF01546">
    <property type="entry name" value="Peptidase_M20"/>
    <property type="match status" value="1"/>
</dbReference>
<evidence type="ECO:0000256" key="2">
    <source>
        <dbReference type="ARBA" id="ARBA00022801"/>
    </source>
</evidence>
<keyword evidence="1" id="KW-0479">Metal-binding</keyword>
<evidence type="ECO:0000256" key="4">
    <source>
        <dbReference type="SAM" id="MobiDB-lite"/>
    </source>
</evidence>
<protein>
    <recommendedName>
        <fullName evidence="7">Succinyl-diaminopimelate desuccinylase</fullName>
    </recommendedName>
</protein>
<dbReference type="EMBL" id="CP012672">
    <property type="protein sequence ID" value="AUX29692.1"/>
    <property type="molecule type" value="Genomic_DNA"/>
</dbReference>
<name>A0A4V0NFH5_SORCE</name>
<sequence length="620" mass="67390">MRLTGLYRAGWIGVAALSYGVSCRGDDPSSQAPAAREPACASVDAELEASFDALARLVAAETYREEQFANEEAFVANMQAIADDLSAQARQFNEGQKTHKLEPWEWKVESGNAAEPRYYWVFGFRLGNGPRKISLNTHFDTVSPGDADVWEPFQLTKARGATKHGGEQDLWVGRGAIDDKGPALATFLVLKDIARAYDGSPLLDDITVELIFDTTEEIGPMSMRRYREENAEEAADLEIIFDTFWAVRAEKGIERPVFSLPREPPPETGVWIESLNTPSGPVNQLPDRAEAILRSDSPAQLEELAQRIEAEYAAHPFDDPSYRRAKLTVDTSGLPDELKLTTEVAGAQHASVPQENRASGANPLVSLANFLGALSEAQVVADNDVARMCRFIVSTWGTRTFGEAHPELLERHDEVFTEGNGTTYALTRFYTEPAPGAVTLSLDVRYAIGHHSQPWDGESEGLLCGQDSEFAGIFAQIVDEFNATSGGAPISFETATRVAPDVRRTDGPTFSRISGAFEEVTGKPAPAVAMGAGTDAKAYVKAIAAGALFDTAFGEPVNYHGIREAMPVRDLALSTKILCNVVDREIRHAKEPQPEPVAGTCEDSGARQRSCSVDGDHSDH</sequence>
<dbReference type="InterPro" id="IPR050072">
    <property type="entry name" value="Peptidase_M20A"/>
</dbReference>
<dbReference type="InterPro" id="IPR036264">
    <property type="entry name" value="Bact_exopeptidase_dim_dom"/>
</dbReference>
<dbReference type="RefSeq" id="WP_129573814.1">
    <property type="nucleotide sequence ID" value="NZ_CP012672.1"/>
</dbReference>
<dbReference type="GO" id="GO:0046872">
    <property type="term" value="F:metal ion binding"/>
    <property type="evidence" value="ECO:0007669"/>
    <property type="project" value="UniProtKB-KW"/>
</dbReference>
<keyword evidence="3" id="KW-0170">Cobalt</keyword>
<dbReference type="AlphaFoldDB" id="A0A4V0NFH5"/>
<dbReference type="Proteomes" id="UP000295497">
    <property type="component" value="Chromosome"/>
</dbReference>
<proteinExistence type="predicted"/>
<dbReference type="GO" id="GO:0006526">
    <property type="term" value="P:L-arginine biosynthetic process"/>
    <property type="evidence" value="ECO:0007669"/>
    <property type="project" value="TreeGrafter"/>
</dbReference>
<dbReference type="PANTHER" id="PTHR43808:SF31">
    <property type="entry name" value="N-ACETYL-L-CITRULLINE DEACETYLASE"/>
    <property type="match status" value="1"/>
</dbReference>
<keyword evidence="2" id="KW-0378">Hydrolase</keyword>
<gene>
    <name evidence="5" type="ORF">SOCE836_017830</name>
</gene>
<evidence type="ECO:0008006" key="7">
    <source>
        <dbReference type="Google" id="ProtNLM"/>
    </source>
</evidence>
<dbReference type="GO" id="GO:0008777">
    <property type="term" value="F:acetylornithine deacetylase activity"/>
    <property type="evidence" value="ECO:0007669"/>
    <property type="project" value="TreeGrafter"/>
</dbReference>
<reference evidence="5 6" key="1">
    <citation type="submission" date="2015-09" db="EMBL/GenBank/DDBJ databases">
        <title>Sorangium comparison.</title>
        <authorList>
            <person name="Zaburannyi N."/>
            <person name="Bunk B."/>
            <person name="Overmann J."/>
            <person name="Mueller R."/>
        </authorList>
    </citation>
    <scope>NUCLEOTIDE SEQUENCE [LARGE SCALE GENOMIC DNA]</scope>
    <source>
        <strain evidence="5 6">So ce836</strain>
    </source>
</reference>
<feature type="region of interest" description="Disordered" evidence="4">
    <location>
        <begin position="590"/>
        <end position="620"/>
    </location>
</feature>
<dbReference type="SUPFAM" id="SSF53187">
    <property type="entry name" value="Zn-dependent exopeptidases"/>
    <property type="match status" value="1"/>
</dbReference>
<evidence type="ECO:0000256" key="1">
    <source>
        <dbReference type="ARBA" id="ARBA00022723"/>
    </source>
</evidence>
<dbReference type="InterPro" id="IPR002933">
    <property type="entry name" value="Peptidase_M20"/>
</dbReference>
<dbReference type="Gene3D" id="3.40.630.10">
    <property type="entry name" value="Zn peptidases"/>
    <property type="match status" value="2"/>
</dbReference>